<feature type="active site" description="Charge relay system" evidence="5 6">
    <location>
        <position position="434"/>
    </location>
</feature>
<evidence type="ECO:0000256" key="4">
    <source>
        <dbReference type="ARBA" id="ARBA00022825"/>
    </source>
</evidence>
<comment type="caution">
    <text evidence="9">The sequence shown here is derived from an EMBL/GenBank/DDBJ whole genome shotgun (WGS) entry which is preliminary data.</text>
</comment>
<dbReference type="InterPro" id="IPR036852">
    <property type="entry name" value="Peptidase_S8/S53_dom_sf"/>
</dbReference>
<dbReference type="Pfam" id="PF00082">
    <property type="entry name" value="Peptidase_S8"/>
    <property type="match status" value="1"/>
</dbReference>
<organism evidence="9 10">
    <name type="scientific">Spongiactinospora gelatinilytica</name>
    <dbReference type="NCBI Taxonomy" id="2666298"/>
    <lineage>
        <taxon>Bacteria</taxon>
        <taxon>Bacillati</taxon>
        <taxon>Actinomycetota</taxon>
        <taxon>Actinomycetes</taxon>
        <taxon>Streptosporangiales</taxon>
        <taxon>Streptosporangiaceae</taxon>
        <taxon>Spongiactinospora</taxon>
    </lineage>
</organism>
<feature type="active site" description="Charge relay system" evidence="5 6">
    <location>
        <position position="264"/>
    </location>
</feature>
<keyword evidence="10" id="KW-1185">Reference proteome</keyword>
<reference evidence="9 10" key="1">
    <citation type="submission" date="2018-01" db="EMBL/GenBank/DDBJ databases">
        <title>Draft genome sequence of Sphaerisporangium sp. 7K107.</title>
        <authorList>
            <person name="Sahin N."/>
            <person name="Saygin H."/>
            <person name="Ay H."/>
        </authorList>
    </citation>
    <scope>NUCLEOTIDE SEQUENCE [LARGE SCALE GENOMIC DNA]</scope>
    <source>
        <strain evidence="9 10">7K107</strain>
    </source>
</reference>
<dbReference type="PRINTS" id="PR00723">
    <property type="entry name" value="SUBTILISIN"/>
</dbReference>
<dbReference type="PROSITE" id="PS00137">
    <property type="entry name" value="SUBTILASE_HIS"/>
    <property type="match status" value="1"/>
</dbReference>
<keyword evidence="2 6" id="KW-0645">Protease</keyword>
<feature type="active site" description="Charge relay system" evidence="5 6">
    <location>
        <position position="231"/>
    </location>
</feature>
<comment type="similarity">
    <text evidence="1 6">Belongs to the peptidase S8 family.</text>
</comment>
<dbReference type="InterPro" id="IPR013783">
    <property type="entry name" value="Ig-like_fold"/>
</dbReference>
<evidence type="ECO:0000256" key="2">
    <source>
        <dbReference type="ARBA" id="ARBA00022670"/>
    </source>
</evidence>
<dbReference type="GO" id="GO:0006508">
    <property type="term" value="P:proteolysis"/>
    <property type="evidence" value="ECO:0007669"/>
    <property type="project" value="UniProtKB-KW"/>
</dbReference>
<evidence type="ECO:0000256" key="1">
    <source>
        <dbReference type="ARBA" id="ARBA00011073"/>
    </source>
</evidence>
<dbReference type="PANTHER" id="PTHR43806">
    <property type="entry name" value="PEPTIDASE S8"/>
    <property type="match status" value="1"/>
</dbReference>
<evidence type="ECO:0000256" key="3">
    <source>
        <dbReference type="ARBA" id="ARBA00022801"/>
    </source>
</evidence>
<dbReference type="Gene3D" id="2.60.40.10">
    <property type="entry name" value="Immunoglobulins"/>
    <property type="match status" value="1"/>
</dbReference>
<keyword evidence="3 6" id="KW-0378">Hydrolase</keyword>
<dbReference type="EMBL" id="POUA01000176">
    <property type="protein sequence ID" value="PZG41302.1"/>
    <property type="molecule type" value="Genomic_DNA"/>
</dbReference>
<dbReference type="InterPro" id="IPR023828">
    <property type="entry name" value="Peptidase_S8_Ser-AS"/>
</dbReference>
<evidence type="ECO:0000313" key="10">
    <source>
        <dbReference type="Proteomes" id="UP000248544"/>
    </source>
</evidence>
<dbReference type="InterPro" id="IPR015500">
    <property type="entry name" value="Peptidase_S8_subtilisin-rel"/>
</dbReference>
<dbReference type="Proteomes" id="UP000248544">
    <property type="component" value="Unassembled WGS sequence"/>
</dbReference>
<protein>
    <submittedName>
        <fullName evidence="9">Peptidase S8</fullName>
    </submittedName>
</protein>
<dbReference type="InterPro" id="IPR022398">
    <property type="entry name" value="Peptidase_S8_His-AS"/>
</dbReference>
<evidence type="ECO:0000259" key="8">
    <source>
        <dbReference type="Pfam" id="PF00082"/>
    </source>
</evidence>
<dbReference type="PROSITE" id="PS51892">
    <property type="entry name" value="SUBTILASE"/>
    <property type="match status" value="1"/>
</dbReference>
<evidence type="ECO:0000256" key="7">
    <source>
        <dbReference type="SAM" id="SignalP"/>
    </source>
</evidence>
<feature type="domain" description="Peptidase S8/S53" evidence="8">
    <location>
        <begin position="222"/>
        <end position="481"/>
    </location>
</feature>
<accession>A0A2W2G029</accession>
<evidence type="ECO:0000256" key="5">
    <source>
        <dbReference type="PIRSR" id="PIRSR615500-1"/>
    </source>
</evidence>
<dbReference type="PANTHER" id="PTHR43806:SF11">
    <property type="entry name" value="CEREVISIN-RELATED"/>
    <property type="match status" value="1"/>
</dbReference>
<keyword evidence="4 6" id="KW-0720">Serine protease</keyword>
<evidence type="ECO:0000313" key="9">
    <source>
        <dbReference type="EMBL" id="PZG41302.1"/>
    </source>
</evidence>
<sequence length="1083" mass="112614">MRRFSVIVAAALAVASAATGVASASGSPSASEGQDRLVRPGSHALRGAAVGGVKTVTLITGDKVTISPSGHSIQPGKGRKVRFSAIRKKDHLVVLPSDAAPLVARGLLDERLFDVTQLIEWKYDDAHRKDVPVIARTAGAATFRLSGAPAPTWRSGVLGLAAVKVPKEDATAAWQALSGGAGARSLAGGVGRLWLDGRRMPSLDKSVPQVGAPEAWKSGYTGKGVTVAVLDTGYDPAHPDLQGVVTHSKSFSSDEPDVNDHVGHGTHVASTIAGTGAASGGKYRGVAPDAKIAVGKVLSEYGGFESEIAAGMEWAANEVKAKVVNMSLGGADTQTLDPLEEAVNVLSERAGTLFVIAAGNAGSLQGAVGSPGSADAALTVGAVDKQDQLAEFSSRGPRIGDGAIKPEITAPGVNITAAVPGGAEGAYDAYSGTSMATPHVAGAAAILAQRRPDWRGDRLKSVLIGSATPKTDANAFEQGAGRLEAAKALTQTVVALPGNVSSVLRWPHEKGQQTTKTITYTNTGDAAVTLDLVIAPVGSGPLPKGLLSLSADRLTVPAKGEASLTVTVAADGITPGAYAGVVTATAGDTVVRTLAGAYIEPESHDLTVTAKGGEPGQAAGYVVVFNFETEWVEFIEIRDGAGTVRLPAGEWYLRALVSEGDDKVTIAQPPPFRLSDQTRQVTIDLGAGKEVVQTVDDPTARRHAQSVSAVQRDGDAWIGFYLMTFAGKIFVVPSQVPGLSFIAQSTLVKADATPSPYRYDLVTTAEGGFPGNPVYKARKADLAKVTATYRGAGEPASGAALVGPYGELLIDTPVRVPAQLVHYRPVIKGFKWGSQLSLHEESGGQTLLDSGREVTRKAGTELWNTAVLGAAPSPWSIRERDLLQLDSVLFSDPGAGRVGWEDNSSVTLSLAKDGKELAREACEPPNGGFCFIGTEVPPEESVYTATISGRRQVPYAALSTAVDARWTFRSGTTTETTPLSMLHVRAAPQGLDELNRARRSALTPIRLLVEQPGVATGKVRPKAEVSFDEGKTWRPAPVTRLQGQWTALVRNPAAGDFVSLRVSAGSGDSTFAQTVIRAYGLTS</sequence>
<dbReference type="GO" id="GO:0005975">
    <property type="term" value="P:carbohydrate metabolic process"/>
    <property type="evidence" value="ECO:0007669"/>
    <property type="project" value="UniProtKB-ARBA"/>
</dbReference>
<dbReference type="Gene3D" id="3.40.50.200">
    <property type="entry name" value="Peptidase S8/S53 domain"/>
    <property type="match status" value="1"/>
</dbReference>
<name>A0A2W2G029_9ACTN</name>
<dbReference type="AlphaFoldDB" id="A0A2W2G029"/>
<dbReference type="PROSITE" id="PS00138">
    <property type="entry name" value="SUBTILASE_SER"/>
    <property type="match status" value="1"/>
</dbReference>
<proteinExistence type="inferred from homology"/>
<dbReference type="GO" id="GO:0004252">
    <property type="term" value="F:serine-type endopeptidase activity"/>
    <property type="evidence" value="ECO:0007669"/>
    <property type="project" value="UniProtKB-UniRule"/>
</dbReference>
<feature type="chain" id="PRO_5016086937" evidence="7">
    <location>
        <begin position="25"/>
        <end position="1083"/>
    </location>
</feature>
<dbReference type="InterPro" id="IPR050131">
    <property type="entry name" value="Peptidase_S8_subtilisin-like"/>
</dbReference>
<dbReference type="InterPro" id="IPR000209">
    <property type="entry name" value="Peptidase_S8/S53_dom"/>
</dbReference>
<gene>
    <name evidence="9" type="ORF">C1I98_21530</name>
</gene>
<dbReference type="SUPFAM" id="SSF52743">
    <property type="entry name" value="Subtilisin-like"/>
    <property type="match status" value="1"/>
</dbReference>
<evidence type="ECO:0000256" key="6">
    <source>
        <dbReference type="PROSITE-ProRule" id="PRU01240"/>
    </source>
</evidence>
<feature type="signal peptide" evidence="7">
    <location>
        <begin position="1"/>
        <end position="24"/>
    </location>
</feature>
<keyword evidence="7" id="KW-0732">Signal</keyword>